<comment type="caution">
    <text evidence="4">The sequence shown here is derived from an EMBL/GenBank/DDBJ whole genome shotgun (WGS) entry which is preliminary data.</text>
</comment>
<keyword evidence="1" id="KW-0040">ANK repeat</keyword>
<evidence type="ECO:0000256" key="2">
    <source>
        <dbReference type="PROSITE-ProRule" id="PRU00339"/>
    </source>
</evidence>
<reference evidence="4 5" key="1">
    <citation type="journal article" date="2024" name="G3 (Bethesda)">
        <title>Genome assembly of Hibiscus sabdariffa L. provides insights into metabolisms of medicinal natural products.</title>
        <authorList>
            <person name="Kim T."/>
        </authorList>
    </citation>
    <scope>NUCLEOTIDE SEQUENCE [LARGE SCALE GENOMIC DNA]</scope>
    <source>
        <strain evidence="4">TK-2024</strain>
        <tissue evidence="4">Old leaves</tissue>
    </source>
</reference>
<dbReference type="InterPro" id="IPR058209">
    <property type="entry name" value="TPR_BSK1_C"/>
</dbReference>
<name>A0ABR2ETI1_9ROSI</name>
<dbReference type="PROSITE" id="PS50297">
    <property type="entry name" value="ANK_REP_REGION"/>
    <property type="match status" value="4"/>
</dbReference>
<feature type="repeat" description="ANK" evidence="1">
    <location>
        <begin position="200"/>
        <end position="232"/>
    </location>
</feature>
<protein>
    <recommendedName>
        <fullName evidence="3">Serine/threonine-protein kinase BSK1-like TPR repeats domain-containing protein</fullName>
    </recommendedName>
</protein>
<evidence type="ECO:0000313" key="5">
    <source>
        <dbReference type="Proteomes" id="UP001472677"/>
    </source>
</evidence>
<feature type="repeat" description="ANK" evidence="1">
    <location>
        <begin position="136"/>
        <end position="168"/>
    </location>
</feature>
<keyword evidence="5" id="KW-1185">Reference proteome</keyword>
<dbReference type="PANTHER" id="PTHR46224">
    <property type="entry name" value="ANKYRIN REPEAT FAMILY PROTEIN"/>
    <property type="match status" value="1"/>
</dbReference>
<evidence type="ECO:0000256" key="1">
    <source>
        <dbReference type="PROSITE-ProRule" id="PRU00023"/>
    </source>
</evidence>
<sequence length="411" mass="45066">MFDAAFKENLNLLKKLAYELDAEGDLTEKIASGEDYNGINALHAAALCGQTDVLKYLVGELKLDVNVRDDRGNTPLICATAQKHFSSAVYLIDSGANLNALNNHGCTALHFAAAAGPKKLLKVLISRGADVDAKPAAVTPLQFAAAEGKSDCVKVLLENNANLNTISDDDICPLMLATKVSMECVKLLLKAGADPNISSTGLRPLHLAAYKGDTEIIKCLLTAGADPNVPNDVGLAPIEVMAIHGNRDGVMALYPLTSPISDYPVWSVDGIMVHTHSKEKREKVKQQIQLRFMESKLKGTEAFKKMDYRDAIKWYTEAISYDKTDVTVYSNRSLCWARLEDGKNALADAETCVMLSPFWPKSYYRLGVAWKILQEFDKAADAFYDGCKLDRKNKELECAFRDAIDAQLKHG</sequence>
<dbReference type="SMART" id="SM00248">
    <property type="entry name" value="ANK"/>
    <property type="match status" value="6"/>
</dbReference>
<feature type="domain" description="Serine/threonine-protein kinase BSK1-like TPR repeats" evidence="3">
    <location>
        <begin position="284"/>
        <end position="364"/>
    </location>
</feature>
<feature type="repeat" description="ANK" evidence="1">
    <location>
        <begin position="71"/>
        <end position="103"/>
    </location>
</feature>
<dbReference type="PROSITE" id="PS50005">
    <property type="entry name" value="TPR"/>
    <property type="match status" value="1"/>
</dbReference>
<dbReference type="InterPro" id="IPR051616">
    <property type="entry name" value="Cul2-RING_E3_ligase_SR"/>
</dbReference>
<dbReference type="InterPro" id="IPR002110">
    <property type="entry name" value="Ankyrin_rpt"/>
</dbReference>
<dbReference type="Gene3D" id="1.25.40.10">
    <property type="entry name" value="Tetratricopeptide repeat domain"/>
    <property type="match status" value="1"/>
</dbReference>
<dbReference type="InterPro" id="IPR036770">
    <property type="entry name" value="Ankyrin_rpt-contain_sf"/>
</dbReference>
<dbReference type="EMBL" id="JBBPBM010000010">
    <property type="protein sequence ID" value="KAK8565333.1"/>
    <property type="molecule type" value="Genomic_DNA"/>
</dbReference>
<feature type="repeat" description="ANK" evidence="1">
    <location>
        <begin position="104"/>
        <end position="136"/>
    </location>
</feature>
<organism evidence="4 5">
    <name type="scientific">Hibiscus sabdariffa</name>
    <name type="common">roselle</name>
    <dbReference type="NCBI Taxonomy" id="183260"/>
    <lineage>
        <taxon>Eukaryota</taxon>
        <taxon>Viridiplantae</taxon>
        <taxon>Streptophyta</taxon>
        <taxon>Embryophyta</taxon>
        <taxon>Tracheophyta</taxon>
        <taxon>Spermatophyta</taxon>
        <taxon>Magnoliopsida</taxon>
        <taxon>eudicotyledons</taxon>
        <taxon>Gunneridae</taxon>
        <taxon>Pentapetalae</taxon>
        <taxon>rosids</taxon>
        <taxon>malvids</taxon>
        <taxon>Malvales</taxon>
        <taxon>Malvaceae</taxon>
        <taxon>Malvoideae</taxon>
        <taxon>Hibiscus</taxon>
    </lineage>
</organism>
<proteinExistence type="predicted"/>
<dbReference type="SUPFAM" id="SSF48403">
    <property type="entry name" value="Ankyrin repeat"/>
    <property type="match status" value="1"/>
</dbReference>
<dbReference type="Pfam" id="PF12796">
    <property type="entry name" value="Ank_2"/>
    <property type="match status" value="2"/>
</dbReference>
<dbReference type="InterPro" id="IPR019734">
    <property type="entry name" value="TPR_rpt"/>
</dbReference>
<dbReference type="PANTHER" id="PTHR46224:SF67">
    <property type="entry name" value="HSP70-HSP90 ORGANIZING PROTEIN 3-LIKE"/>
    <property type="match status" value="1"/>
</dbReference>
<evidence type="ECO:0000259" key="3">
    <source>
        <dbReference type="Pfam" id="PF25575"/>
    </source>
</evidence>
<accession>A0ABR2ETI1</accession>
<dbReference type="SMART" id="SM00028">
    <property type="entry name" value="TPR"/>
    <property type="match status" value="3"/>
</dbReference>
<gene>
    <name evidence="4" type="ORF">V6N12_058899</name>
</gene>
<dbReference type="Gene3D" id="1.25.40.20">
    <property type="entry name" value="Ankyrin repeat-containing domain"/>
    <property type="match status" value="4"/>
</dbReference>
<evidence type="ECO:0000313" key="4">
    <source>
        <dbReference type="EMBL" id="KAK8565333.1"/>
    </source>
</evidence>
<dbReference type="Proteomes" id="UP001472677">
    <property type="component" value="Unassembled WGS sequence"/>
</dbReference>
<dbReference type="InterPro" id="IPR011990">
    <property type="entry name" value="TPR-like_helical_dom_sf"/>
</dbReference>
<feature type="repeat" description="TPR" evidence="2">
    <location>
        <begin position="360"/>
        <end position="393"/>
    </location>
</feature>
<dbReference type="Pfam" id="PF25575">
    <property type="entry name" value="TPR_BSK1_C"/>
    <property type="match status" value="1"/>
</dbReference>
<dbReference type="Pfam" id="PF00023">
    <property type="entry name" value="Ank"/>
    <property type="match status" value="2"/>
</dbReference>
<dbReference type="PROSITE" id="PS50088">
    <property type="entry name" value="ANK_REPEAT"/>
    <property type="match status" value="4"/>
</dbReference>
<dbReference type="PRINTS" id="PR01415">
    <property type="entry name" value="ANKYRIN"/>
</dbReference>
<keyword evidence="2" id="KW-0802">TPR repeat</keyword>
<dbReference type="SUPFAM" id="SSF48452">
    <property type="entry name" value="TPR-like"/>
    <property type="match status" value="1"/>
</dbReference>